<evidence type="ECO:0000256" key="7">
    <source>
        <dbReference type="ARBA" id="ARBA00023015"/>
    </source>
</evidence>
<dbReference type="Pfam" id="PF10497">
    <property type="entry name" value="zf-4CXXC_R1"/>
    <property type="match status" value="1"/>
</dbReference>
<keyword evidence="6" id="KW-0832">Ubl conjugation</keyword>
<dbReference type="InterPro" id="IPR018866">
    <property type="entry name" value="Znf-4CXXC_R1"/>
</dbReference>
<evidence type="ECO:0000256" key="10">
    <source>
        <dbReference type="SAM" id="MobiDB-lite"/>
    </source>
</evidence>
<evidence type="ECO:0000313" key="13">
    <source>
        <dbReference type="Proteomes" id="UP000053890"/>
    </source>
</evidence>
<evidence type="ECO:0000313" key="12">
    <source>
        <dbReference type="EMBL" id="KPV75071.1"/>
    </source>
</evidence>
<dbReference type="RefSeq" id="XP_018271120.1">
    <property type="nucleotide sequence ID" value="XM_018417085.1"/>
</dbReference>
<dbReference type="PANTHER" id="PTHR31169">
    <property type="entry name" value="OS05G0300700 PROTEIN"/>
    <property type="match status" value="1"/>
</dbReference>
<dbReference type="GeneID" id="28977533"/>
<feature type="region of interest" description="Disordered" evidence="10">
    <location>
        <begin position="1"/>
        <end position="171"/>
    </location>
</feature>
<evidence type="ECO:0000256" key="3">
    <source>
        <dbReference type="ARBA" id="ARBA00022490"/>
    </source>
</evidence>
<evidence type="ECO:0000256" key="6">
    <source>
        <dbReference type="ARBA" id="ARBA00022843"/>
    </source>
</evidence>
<comment type="subcellular location">
    <subcellularLocation>
        <location evidence="2">Cytoplasm</location>
    </subcellularLocation>
    <subcellularLocation>
        <location evidence="1">Nucleus</location>
    </subcellularLocation>
</comment>
<dbReference type="InterPro" id="IPR040221">
    <property type="entry name" value="CDCA7/CDA7L"/>
</dbReference>
<feature type="compositionally biased region" description="Acidic residues" evidence="10">
    <location>
        <begin position="652"/>
        <end position="663"/>
    </location>
</feature>
<dbReference type="STRING" id="578459.A0A194S6N1"/>
<feature type="compositionally biased region" description="Basic and acidic residues" evidence="10">
    <location>
        <begin position="664"/>
        <end position="683"/>
    </location>
</feature>
<feature type="compositionally biased region" description="Basic residues" evidence="10">
    <location>
        <begin position="323"/>
        <end position="332"/>
    </location>
</feature>
<dbReference type="Proteomes" id="UP000053890">
    <property type="component" value="Unassembled WGS sequence"/>
</dbReference>
<feature type="region of interest" description="Disordered" evidence="10">
    <location>
        <begin position="579"/>
        <end position="684"/>
    </location>
</feature>
<evidence type="ECO:0000256" key="1">
    <source>
        <dbReference type="ARBA" id="ARBA00004123"/>
    </source>
</evidence>
<evidence type="ECO:0000259" key="11">
    <source>
        <dbReference type="Pfam" id="PF10497"/>
    </source>
</evidence>
<keyword evidence="13" id="KW-1185">Reference proteome</keyword>
<gene>
    <name evidence="12" type="ORF">RHOBADRAFT_53969</name>
</gene>
<feature type="compositionally biased region" description="Low complexity" evidence="10">
    <location>
        <begin position="38"/>
        <end position="49"/>
    </location>
</feature>
<keyword evidence="5" id="KW-0597">Phosphoprotein</keyword>
<feature type="compositionally biased region" description="Basic and acidic residues" evidence="10">
    <location>
        <begin position="733"/>
        <end position="746"/>
    </location>
</feature>
<feature type="domain" description="Zinc-finger" evidence="11">
    <location>
        <begin position="171"/>
        <end position="265"/>
    </location>
</feature>
<evidence type="ECO:0000256" key="4">
    <source>
        <dbReference type="ARBA" id="ARBA00022499"/>
    </source>
</evidence>
<evidence type="ECO:0000256" key="8">
    <source>
        <dbReference type="ARBA" id="ARBA00023163"/>
    </source>
</evidence>
<feature type="region of interest" description="Disordered" evidence="10">
    <location>
        <begin position="814"/>
        <end position="837"/>
    </location>
</feature>
<evidence type="ECO:0000256" key="9">
    <source>
        <dbReference type="ARBA" id="ARBA00023242"/>
    </source>
</evidence>
<keyword evidence="3" id="KW-0963">Cytoplasm</keyword>
<accession>A0A194S6N1</accession>
<dbReference type="EMBL" id="KQ474079">
    <property type="protein sequence ID" value="KPV75071.1"/>
    <property type="molecule type" value="Genomic_DNA"/>
</dbReference>
<keyword evidence="8" id="KW-0804">Transcription</keyword>
<evidence type="ECO:0000256" key="2">
    <source>
        <dbReference type="ARBA" id="ARBA00004496"/>
    </source>
</evidence>
<feature type="compositionally biased region" description="Low complexity" evidence="10">
    <location>
        <begin position="15"/>
        <end position="31"/>
    </location>
</feature>
<feature type="compositionally biased region" description="Basic and acidic residues" evidence="10">
    <location>
        <begin position="579"/>
        <end position="591"/>
    </location>
</feature>
<reference evidence="12 13" key="1">
    <citation type="journal article" date="2015" name="Front. Microbiol.">
        <title>Genome sequence of the plant growth promoting endophytic yeast Rhodotorula graminis WP1.</title>
        <authorList>
            <person name="Firrincieli A."/>
            <person name="Otillar R."/>
            <person name="Salamov A."/>
            <person name="Schmutz J."/>
            <person name="Khan Z."/>
            <person name="Redman R.S."/>
            <person name="Fleck N.D."/>
            <person name="Lindquist E."/>
            <person name="Grigoriev I.V."/>
            <person name="Doty S.L."/>
        </authorList>
    </citation>
    <scope>NUCLEOTIDE SEQUENCE [LARGE SCALE GENOMIC DNA]</scope>
    <source>
        <strain evidence="12 13">WP1</strain>
    </source>
</reference>
<dbReference type="GO" id="GO:0006355">
    <property type="term" value="P:regulation of DNA-templated transcription"/>
    <property type="evidence" value="ECO:0007669"/>
    <property type="project" value="InterPro"/>
</dbReference>
<proteinExistence type="predicted"/>
<feature type="compositionally biased region" description="Polar residues" evidence="10">
    <location>
        <begin position="96"/>
        <end position="105"/>
    </location>
</feature>
<keyword evidence="7" id="KW-0805">Transcription regulation</keyword>
<feature type="compositionally biased region" description="Polar residues" evidence="10">
    <location>
        <begin position="822"/>
        <end position="831"/>
    </location>
</feature>
<dbReference type="OrthoDB" id="5579088at2759"/>
<dbReference type="GO" id="GO:0005737">
    <property type="term" value="C:cytoplasm"/>
    <property type="evidence" value="ECO:0007669"/>
    <property type="project" value="UniProtKB-SubCell"/>
</dbReference>
<dbReference type="AlphaFoldDB" id="A0A194S6N1"/>
<dbReference type="PANTHER" id="PTHR31169:SF8">
    <property type="entry name" value="ZINC-FINGER DOMAIN OF MONOAMINE-OXIDASE A REPRESSOR R1 PROTEIN"/>
    <property type="match status" value="1"/>
</dbReference>
<feature type="compositionally biased region" description="Low complexity" evidence="10">
    <location>
        <begin position="59"/>
        <end position="79"/>
    </location>
</feature>
<name>A0A194S6N1_RHOGW</name>
<keyword evidence="9" id="KW-0539">Nucleus</keyword>
<evidence type="ECO:0000256" key="5">
    <source>
        <dbReference type="ARBA" id="ARBA00022553"/>
    </source>
</evidence>
<protein>
    <recommendedName>
        <fullName evidence="11">Zinc-finger domain-containing protein</fullName>
    </recommendedName>
</protein>
<feature type="region of interest" description="Disordered" evidence="10">
    <location>
        <begin position="733"/>
        <end position="752"/>
    </location>
</feature>
<feature type="compositionally biased region" description="Low complexity" evidence="10">
    <location>
        <begin position="361"/>
        <end position="379"/>
    </location>
</feature>
<organism evidence="12 13">
    <name type="scientific">Rhodotorula graminis (strain WP1)</name>
    <dbReference type="NCBI Taxonomy" id="578459"/>
    <lineage>
        <taxon>Eukaryota</taxon>
        <taxon>Fungi</taxon>
        <taxon>Dikarya</taxon>
        <taxon>Basidiomycota</taxon>
        <taxon>Pucciniomycotina</taxon>
        <taxon>Microbotryomycetes</taxon>
        <taxon>Sporidiobolales</taxon>
        <taxon>Sporidiobolaceae</taxon>
        <taxon>Rhodotorula</taxon>
    </lineage>
</organism>
<dbReference type="GO" id="GO:0005634">
    <property type="term" value="C:nucleus"/>
    <property type="evidence" value="ECO:0007669"/>
    <property type="project" value="UniProtKB-SubCell"/>
</dbReference>
<sequence length="990" mass="104858">MSSAAPHTAPPPADPASALSTGPATPTSPSAVAPPPHSTTTAPKPATATGDTPMDVDTPVDGASAPAAAPPVASDDAPVLLASRPLDRVVGPFTPAESTPASPATNGDKRDAAGQAPTSRDKRPLDPDSPPATADSARPALANDDKADSAGPPKKKARKSAGPKPDDTLYCHQDHQAHDITKVTLLRCTAQKAAGKPRPGSDEVPTRPCSLTYCARCLASRYAEDADAIIASGADLSWTCPSCRGECNCSGCRKKAGLDATGPLKELGIDPASAVGPVSGGRRAAAAARTKLSSGYTASGKVAAMSLTTEDGATRSPAAPGSKKAKGKKAVKPKATTSALDGSLSDSSLSELTDSDEDQPAVKPVAGAKGKGKAASGSPGPVGPTGKRVMPPRPPPVLPVPPRSHVLASVWASSPTLPCDESIRARLHLREWFLRFLPCLPTLDPTPSTSSSSKSSSSRATAKAHALSPHLVRVLSALSDDVLWLWRDRDSAAEAVQLRLLQALCELLVREKAYTGVVHKLQRENLDDLRVELRTALAGVQRHREVFDRPWRTAQKVAEGGLGAYWVEEGPKWHKEALERRRRAEPEREGDGDSDVGSGEGEGEGGERGASEDEPAAGGADGSDSELSSLASSDDEDEGGSATSKKARGADDEVDQLASDYEEPPPKLDKAGRRMKGERDMPGEQRLSVLCALVELATSTEAVRNQMAEGVDYQYTEMIALRKKRFQQRKELPVEKARLEESKPEKPPGNSISAKVKEWQEACDEVDAKIEELVDTAAKNSLQLQSDFFLTMAKTRIRFTSLGRDTHGTEYYTPAPPPDELLQSSAGSATSGFPLDRKASDDGVRDYPLSWCIIGHGRRPDVGGVKREDVDDDSAASGADKTWFVVRDINNLDALAEWVDLSARHADHQLRLAQFQLEHPKTKTNGVARAPPTAAEVAAFERAAARADDSLPDALRQFADAVKWRAELARRDKEGEGAGLIAERTRAHKA</sequence>
<feature type="region of interest" description="Disordered" evidence="10">
    <location>
        <begin position="308"/>
        <end position="398"/>
    </location>
</feature>
<keyword evidence="4" id="KW-1017">Isopeptide bond</keyword>
<feature type="compositionally biased region" description="Low complexity" evidence="10">
    <location>
        <begin position="333"/>
        <end position="352"/>
    </location>
</feature>